<dbReference type="AlphaFoldDB" id="A0A1B7P905"/>
<reference evidence="2 3" key="1">
    <citation type="submission" date="2015-07" db="EMBL/GenBank/DDBJ databases">
        <title>Emmonsia species relationships and genome sequence.</title>
        <authorList>
            <person name="Cuomo C.A."/>
            <person name="Schwartz I.S."/>
            <person name="Kenyon C."/>
            <person name="de Hoog G.S."/>
            <person name="Govender N.P."/>
            <person name="Botha A."/>
            <person name="Moreno L."/>
            <person name="de Vries M."/>
            <person name="Munoz J.F."/>
            <person name="Stielow J.B."/>
        </authorList>
    </citation>
    <scope>NUCLEOTIDE SEQUENCE [LARGE SCALE GENOMIC DNA]</scope>
    <source>
        <strain evidence="2 3">CBS 136260</strain>
    </source>
</reference>
<evidence type="ECO:0000313" key="2">
    <source>
        <dbReference type="EMBL" id="OAX85483.1"/>
    </source>
</evidence>
<feature type="compositionally biased region" description="Polar residues" evidence="1">
    <location>
        <begin position="79"/>
        <end position="88"/>
    </location>
</feature>
<dbReference type="EMBL" id="LGUA01000006">
    <property type="protein sequence ID" value="OAX85483.1"/>
    <property type="molecule type" value="Genomic_DNA"/>
</dbReference>
<keyword evidence="3" id="KW-1185">Reference proteome</keyword>
<evidence type="ECO:0000256" key="1">
    <source>
        <dbReference type="SAM" id="MobiDB-lite"/>
    </source>
</evidence>
<protein>
    <submittedName>
        <fullName evidence="2">Uncharacterized protein</fullName>
    </submittedName>
</protein>
<comment type="caution">
    <text evidence="2">The sequence shown here is derived from an EMBL/GenBank/DDBJ whole genome shotgun (WGS) entry which is preliminary data.</text>
</comment>
<sequence length="88" mass="8997">MAARAAARTATRAARGAGAGAEAGSGAGAKKQITRKPNRNTTSPRTPEKVSPMLISTWDGLRYPTTTKPIQGKVRETGSRASGGSCPS</sequence>
<feature type="region of interest" description="Disordered" evidence="1">
    <location>
        <begin position="1"/>
        <end position="88"/>
    </location>
</feature>
<organism evidence="2 3">
    <name type="scientific">Emergomyces africanus</name>
    <dbReference type="NCBI Taxonomy" id="1955775"/>
    <lineage>
        <taxon>Eukaryota</taxon>
        <taxon>Fungi</taxon>
        <taxon>Dikarya</taxon>
        <taxon>Ascomycota</taxon>
        <taxon>Pezizomycotina</taxon>
        <taxon>Eurotiomycetes</taxon>
        <taxon>Eurotiomycetidae</taxon>
        <taxon>Onygenales</taxon>
        <taxon>Ajellomycetaceae</taxon>
        <taxon>Emergomyces</taxon>
    </lineage>
</organism>
<feature type="compositionally biased region" description="Gly residues" evidence="1">
    <location>
        <begin position="17"/>
        <end position="27"/>
    </location>
</feature>
<accession>A0A1B7P905</accession>
<feature type="compositionally biased region" description="Low complexity" evidence="1">
    <location>
        <begin position="1"/>
        <end position="16"/>
    </location>
</feature>
<proteinExistence type="predicted"/>
<dbReference type="Proteomes" id="UP000091918">
    <property type="component" value="Unassembled WGS sequence"/>
</dbReference>
<name>A0A1B7P905_9EURO</name>
<dbReference type="STRING" id="1658172.A0A1B7P905"/>
<evidence type="ECO:0000313" key="3">
    <source>
        <dbReference type="Proteomes" id="UP000091918"/>
    </source>
</evidence>
<gene>
    <name evidence="2" type="ORF">ACJ72_00115</name>
</gene>